<dbReference type="BioCyc" id="JESP1508404:G14D9-12029-MONOMER"/>
<organism evidence="1 2">
    <name type="scientific">Jeotgalibacillus malaysiensis</name>
    <dbReference type="NCBI Taxonomy" id="1508404"/>
    <lineage>
        <taxon>Bacteria</taxon>
        <taxon>Bacillati</taxon>
        <taxon>Bacillota</taxon>
        <taxon>Bacilli</taxon>
        <taxon>Bacillales</taxon>
        <taxon>Caryophanaceae</taxon>
        <taxon>Jeotgalibacillus</taxon>
    </lineage>
</organism>
<dbReference type="EMBL" id="CP009416">
    <property type="protein sequence ID" value="AJD92066.1"/>
    <property type="molecule type" value="Genomic_DNA"/>
</dbReference>
<dbReference type="AlphaFoldDB" id="A0A0B5APN6"/>
<dbReference type="Proteomes" id="UP000031449">
    <property type="component" value="Chromosome"/>
</dbReference>
<dbReference type="KEGG" id="jeo:JMA_27490"/>
<keyword evidence="2" id="KW-1185">Reference proteome</keyword>
<evidence type="ECO:0000313" key="1">
    <source>
        <dbReference type="EMBL" id="AJD92066.1"/>
    </source>
</evidence>
<reference evidence="1 2" key="1">
    <citation type="submission" date="2014-08" db="EMBL/GenBank/DDBJ databases">
        <title>Complete genome of a marine bacteria Jeotgalibacillus malaysiensis.</title>
        <authorList>
            <person name="Yaakop A.S."/>
            <person name="Chan K.-G."/>
            <person name="Goh K.M."/>
        </authorList>
    </citation>
    <scope>NUCLEOTIDE SEQUENCE [LARGE SCALE GENOMIC DNA]</scope>
    <source>
        <strain evidence="1 2">D5</strain>
    </source>
</reference>
<dbReference type="HOGENOM" id="CLU_1358901_0_0_9"/>
<gene>
    <name evidence="1" type="ORF">JMA_27490</name>
</gene>
<proteinExistence type="predicted"/>
<accession>A0A0B5APN6</accession>
<name>A0A0B5APN6_9BACL</name>
<dbReference type="STRING" id="1508404.JMA_27490"/>
<sequence length="201" mass="23395">MFNKKLFSSLLTEIKSKQSLNEYARQSGVSAAYISKLIRELNDSPPSPEIIKKLSLNYIGMYKQLMAAAGHIAPFDEDYVIQAKIKYILEKKPELDSKNFGYFKHGYYKLSPEEITELDQYIESSSTEQIESYLDELRKLIMKNQDISEVKENEDTVGYKISDPKEDKKIRTIAAHIDDDVTEEELKDIMNYIEFLKNKRK</sequence>
<evidence type="ECO:0000313" key="2">
    <source>
        <dbReference type="Proteomes" id="UP000031449"/>
    </source>
</evidence>
<protein>
    <submittedName>
        <fullName evidence="1">Uncharacterized protein</fullName>
    </submittedName>
</protein>